<evidence type="ECO:0000313" key="2">
    <source>
        <dbReference type="Proteomes" id="UP000198415"/>
    </source>
</evidence>
<reference evidence="1 2" key="1">
    <citation type="submission" date="2017-06" db="EMBL/GenBank/DDBJ databases">
        <authorList>
            <person name="Kim H.J."/>
            <person name="Triplett B.A."/>
        </authorList>
    </citation>
    <scope>NUCLEOTIDE SEQUENCE [LARGE SCALE GENOMIC DNA]</scope>
    <source>
        <strain evidence="1 2">DSM 43151</strain>
    </source>
</reference>
<protein>
    <recommendedName>
        <fullName evidence="3">SH3 domain-containing protein</fullName>
    </recommendedName>
</protein>
<gene>
    <name evidence="1" type="ORF">SAMN06264365_112208</name>
</gene>
<proteinExistence type="predicted"/>
<sequence>MKAGTWNLKPNYYSTCGSVGVVRGGERVWYQCWSTNSYGNMWWYVRVAGTSTYGWISDDNIWSEAVTDDNHDGNLAYVKCW</sequence>
<dbReference type="EMBL" id="FZNR01000012">
    <property type="protein sequence ID" value="SNS26091.1"/>
    <property type="molecule type" value="Genomic_DNA"/>
</dbReference>
<dbReference type="AlphaFoldDB" id="A0A239D2K2"/>
<name>A0A239D2K2_9ACTN</name>
<evidence type="ECO:0008006" key="3">
    <source>
        <dbReference type="Google" id="ProtNLM"/>
    </source>
</evidence>
<keyword evidence="2" id="KW-1185">Reference proteome</keyword>
<organism evidence="1 2">
    <name type="scientific">Actinoplanes regularis</name>
    <dbReference type="NCBI Taxonomy" id="52697"/>
    <lineage>
        <taxon>Bacteria</taxon>
        <taxon>Bacillati</taxon>
        <taxon>Actinomycetota</taxon>
        <taxon>Actinomycetes</taxon>
        <taxon>Micromonosporales</taxon>
        <taxon>Micromonosporaceae</taxon>
        <taxon>Actinoplanes</taxon>
    </lineage>
</organism>
<dbReference type="Proteomes" id="UP000198415">
    <property type="component" value="Unassembled WGS sequence"/>
</dbReference>
<evidence type="ECO:0000313" key="1">
    <source>
        <dbReference type="EMBL" id="SNS26091.1"/>
    </source>
</evidence>
<accession>A0A239D2K2</accession>